<reference evidence="4 5" key="1">
    <citation type="submission" date="2015-11" db="EMBL/GenBank/DDBJ databases">
        <title>Identification of large and diverse effector repertoires of 38 Legionella species.</title>
        <authorList>
            <person name="Burstein D."/>
            <person name="Amaro F."/>
            <person name="Zusman T."/>
            <person name="Lifshitz Z."/>
            <person name="Cohen O."/>
            <person name="Gilbert J.A."/>
            <person name="Pupko T."/>
            <person name="Shuman H.A."/>
            <person name="Segal G."/>
        </authorList>
    </citation>
    <scope>NUCLEOTIDE SEQUENCE [LARGE SCALE GENOMIC DNA]</scope>
    <source>
        <strain evidence="4 5">1762-AUS-E</strain>
    </source>
</reference>
<dbReference type="PATRIC" id="fig|45056.6.peg.576"/>
<dbReference type="InterPro" id="IPR035899">
    <property type="entry name" value="DBL_dom_sf"/>
</dbReference>
<keyword evidence="5" id="KW-1185">Reference proteome</keyword>
<name>A0A0W0R4C7_9GAMM</name>
<protein>
    <submittedName>
        <fullName evidence="4">RhoGEF domain protein</fullName>
    </submittedName>
</protein>
<feature type="coiled-coil region" evidence="1">
    <location>
        <begin position="26"/>
        <end position="69"/>
    </location>
</feature>
<dbReference type="Pfam" id="PF00621">
    <property type="entry name" value="RhoGEF"/>
    <property type="match status" value="1"/>
</dbReference>
<evidence type="ECO:0000313" key="5">
    <source>
        <dbReference type="Proteomes" id="UP000054859"/>
    </source>
</evidence>
<dbReference type="OrthoDB" id="5653937at2"/>
<evidence type="ECO:0000313" key="4">
    <source>
        <dbReference type="EMBL" id="KTC65897.1"/>
    </source>
</evidence>
<feature type="region of interest" description="Disordered" evidence="2">
    <location>
        <begin position="527"/>
        <end position="552"/>
    </location>
</feature>
<accession>A0A0W0R4C7</accession>
<evidence type="ECO:0000259" key="3">
    <source>
        <dbReference type="PROSITE" id="PS50010"/>
    </source>
</evidence>
<dbReference type="PROSITE" id="PS50010">
    <property type="entry name" value="DH_2"/>
    <property type="match status" value="1"/>
</dbReference>
<gene>
    <name evidence="4" type="ORF">Lade_0555</name>
</gene>
<organism evidence="4 5">
    <name type="scientific">Legionella adelaidensis</name>
    <dbReference type="NCBI Taxonomy" id="45056"/>
    <lineage>
        <taxon>Bacteria</taxon>
        <taxon>Pseudomonadati</taxon>
        <taxon>Pseudomonadota</taxon>
        <taxon>Gammaproteobacteria</taxon>
        <taxon>Legionellales</taxon>
        <taxon>Legionellaceae</taxon>
        <taxon>Legionella</taxon>
    </lineage>
</organism>
<evidence type="ECO:0000256" key="1">
    <source>
        <dbReference type="SAM" id="Coils"/>
    </source>
</evidence>
<dbReference type="EMBL" id="LNKA01000001">
    <property type="protein sequence ID" value="KTC65897.1"/>
    <property type="molecule type" value="Genomic_DNA"/>
</dbReference>
<feature type="compositionally biased region" description="Polar residues" evidence="2">
    <location>
        <begin position="534"/>
        <end position="545"/>
    </location>
</feature>
<evidence type="ECO:0000256" key="2">
    <source>
        <dbReference type="SAM" id="MobiDB-lite"/>
    </source>
</evidence>
<dbReference type="Proteomes" id="UP000054859">
    <property type="component" value="Unassembled WGS sequence"/>
</dbReference>
<dbReference type="InterPro" id="IPR000219">
    <property type="entry name" value="DH_dom"/>
</dbReference>
<feature type="domain" description="DH" evidence="3">
    <location>
        <begin position="64"/>
        <end position="249"/>
    </location>
</feature>
<proteinExistence type="predicted"/>
<dbReference type="GO" id="GO:0005085">
    <property type="term" value="F:guanyl-nucleotide exchange factor activity"/>
    <property type="evidence" value="ECO:0007669"/>
    <property type="project" value="InterPro"/>
</dbReference>
<comment type="caution">
    <text evidence="4">The sequence shown here is derived from an EMBL/GenBank/DDBJ whole genome shotgun (WGS) entry which is preliminary data.</text>
</comment>
<dbReference type="AlphaFoldDB" id="A0A0W0R4C7"/>
<sequence>MPISEDISKLLTQQQQQLDRFFKTRILPVENKIRELQAQVKATQDEQEIDSLKEQIKDLNAQKQPLRVAWEFYNTERTFITNLQRMHNILSDPTVLDKLSSKDRQSMETYTRSLEDMLTHYHNENFTAPIANENASTHQIIADMHQQINSDDFKNHIEKLKPLILPYERDLQPLFKRNPKFAKAVNSMSIKEDDNLSFEGRLITPAQRGPRYPLLLGELEKTVSAYAKRENTEEARKAEQLAGESLDQAKHYAGSINIAQGIKDVHDKSKDQLDHLSAKEKKGVALQSILSLNLNTSLQQDKQLEVEFKSQYIEHMLANAYPETFYHDQSGKFQVKAHSPEQYLNVYKALSGTSQLQKLKDFSLDPKNFDAKSLDALYKEDKNPVWLVLKSTKPVSEDFTAAEKIRAYEQVAEEFKKGAIVDTGKYLGVESMAKAAVAVANAHPEVKKQVEETFGEHSELGQYVLDKYIEHNSKKESQAKTEEYNTMMSSATVGPVDIAPLVEPSIPEVDRISTQASFDGLILDSQEEEERESATVQTSMQTDQTIEPKKYDEDRPQIEPILNSPTDINASSIAENIDEAIAFPLEMQEMNTDIPSSPTEINESSAVEPAAVEPAAVEPAVVEPTVVEPAVVEPAVVEPAVVEPAVVEPAVVEPAVVEPAVVEPAVVEPAVVESAVVEPAAVEPVPIPGFKKSLSASSHTLGETTIMPEVSIERFRNCKNNMNGLREDSARETIEALNNFFTKFNGTNSDGVEKIKKTIQDEMRNPDKSSIEKLDAINKVMKATSEQKTGIGSWYSKSHIFGQGRTEGVQALYDHLKGNQIKNVEDVIKLDKQIIGDKPILHEQSGNARSMR</sequence>
<dbReference type="STRING" id="45056.Lade_0555"/>
<keyword evidence="1" id="KW-0175">Coiled coil</keyword>
<dbReference type="SUPFAM" id="SSF48065">
    <property type="entry name" value="DBL homology domain (DH-domain)"/>
    <property type="match status" value="1"/>
</dbReference>
<dbReference type="Gene3D" id="1.20.900.10">
    <property type="entry name" value="Dbl homology (DH) domain"/>
    <property type="match status" value="1"/>
</dbReference>